<organism evidence="1 2">
    <name type="scientific">Janthinobacterium lividum</name>
    <dbReference type="NCBI Taxonomy" id="29581"/>
    <lineage>
        <taxon>Bacteria</taxon>
        <taxon>Pseudomonadati</taxon>
        <taxon>Pseudomonadota</taxon>
        <taxon>Betaproteobacteria</taxon>
        <taxon>Burkholderiales</taxon>
        <taxon>Oxalobacteraceae</taxon>
        <taxon>Janthinobacterium</taxon>
    </lineage>
</organism>
<name>A0AAJ4T6Q1_9BURK</name>
<gene>
    <name evidence="1" type="ORF">J3P46_07750</name>
</gene>
<sequence>MESITVMAKKWKNQEVRSYNGLVCTNGDIYEVHETWMAKVHEEQELGSWLNVAILAQEELYGGQYIVKCGEAMEHGSIGVVVLESLQNHEPIWTFVSDQSNPFDQITIKAGLVVVLSTSGAVFRFGTPIREARLLLASPSIHGAKDGSL</sequence>
<evidence type="ECO:0000313" key="1">
    <source>
        <dbReference type="EMBL" id="QSX97803.1"/>
    </source>
</evidence>
<dbReference type="RefSeq" id="WP_151093163.1">
    <property type="nucleotide sequence ID" value="NZ_CP071520.1"/>
</dbReference>
<protein>
    <submittedName>
        <fullName evidence="1">Uncharacterized protein</fullName>
    </submittedName>
</protein>
<reference evidence="1 2" key="1">
    <citation type="submission" date="2021-03" db="EMBL/GenBank/DDBJ databases">
        <title>Draft genome sequence of Janthinobacterium sp. strain PLB02 isolated from infected primmorphs (Lubomirskia baicalensis).</title>
        <authorList>
            <person name="Chernogor L.I."/>
            <person name="Belikov S.I."/>
            <person name="Petrushin I.S."/>
        </authorList>
    </citation>
    <scope>NUCLEOTIDE SEQUENCE [LARGE SCALE GENOMIC DNA]</scope>
    <source>
        <strain evidence="1 2">PLB02</strain>
    </source>
</reference>
<proteinExistence type="predicted"/>
<accession>A0AAJ4T6Q1</accession>
<dbReference type="EMBL" id="CP071520">
    <property type="protein sequence ID" value="QSX97803.1"/>
    <property type="molecule type" value="Genomic_DNA"/>
</dbReference>
<evidence type="ECO:0000313" key="2">
    <source>
        <dbReference type="Proteomes" id="UP000662821"/>
    </source>
</evidence>
<dbReference type="AlphaFoldDB" id="A0AAJ4T6Q1"/>
<dbReference type="Proteomes" id="UP000662821">
    <property type="component" value="Chromosome"/>
</dbReference>